<protein>
    <recommendedName>
        <fullName evidence="1">Olfactomedin-like domain-containing protein</fullName>
    </recommendedName>
</protein>
<feature type="non-terminal residue" evidence="2">
    <location>
        <position position="1"/>
    </location>
</feature>
<keyword evidence="3" id="KW-1185">Reference proteome</keyword>
<accession>A0A0C2G924</accession>
<dbReference type="EMBL" id="KN741080">
    <property type="protein sequence ID" value="KIH53486.1"/>
    <property type="molecule type" value="Genomic_DNA"/>
</dbReference>
<dbReference type="AlphaFoldDB" id="A0A0C2G924"/>
<gene>
    <name evidence="2" type="ORF">ANCDUO_16385</name>
</gene>
<evidence type="ECO:0000313" key="2">
    <source>
        <dbReference type="EMBL" id="KIH53486.1"/>
    </source>
</evidence>
<feature type="domain" description="Olfactomedin-like" evidence="1">
    <location>
        <begin position="4"/>
        <end position="48"/>
    </location>
</feature>
<evidence type="ECO:0000259" key="1">
    <source>
        <dbReference type="Pfam" id="PF02191"/>
    </source>
</evidence>
<sequence>DFFIIDSWEIPDVNATQLADAFIMCGVLYGLQSATTRDSRISFAYDLFRFATFTFVRTTFFVLPRLLSLPFHLTENFTVWLEKKREKGEEIIALCSTVPSCELPFP</sequence>
<dbReference type="Pfam" id="PF02191">
    <property type="entry name" value="OLF"/>
    <property type="match status" value="1"/>
</dbReference>
<name>A0A0C2G924_9BILA</name>
<dbReference type="InterPro" id="IPR003112">
    <property type="entry name" value="Olfac-like_dom"/>
</dbReference>
<evidence type="ECO:0000313" key="3">
    <source>
        <dbReference type="Proteomes" id="UP000054047"/>
    </source>
</evidence>
<proteinExistence type="predicted"/>
<reference evidence="2 3" key="1">
    <citation type="submission" date="2013-12" db="EMBL/GenBank/DDBJ databases">
        <title>Draft genome of the parsitic nematode Ancylostoma duodenale.</title>
        <authorList>
            <person name="Mitreva M."/>
        </authorList>
    </citation>
    <scope>NUCLEOTIDE SEQUENCE [LARGE SCALE GENOMIC DNA]</scope>
    <source>
        <strain evidence="2 3">Zhejiang</strain>
    </source>
</reference>
<organism evidence="2 3">
    <name type="scientific">Ancylostoma duodenale</name>
    <dbReference type="NCBI Taxonomy" id="51022"/>
    <lineage>
        <taxon>Eukaryota</taxon>
        <taxon>Metazoa</taxon>
        <taxon>Ecdysozoa</taxon>
        <taxon>Nematoda</taxon>
        <taxon>Chromadorea</taxon>
        <taxon>Rhabditida</taxon>
        <taxon>Rhabditina</taxon>
        <taxon>Rhabditomorpha</taxon>
        <taxon>Strongyloidea</taxon>
        <taxon>Ancylostomatidae</taxon>
        <taxon>Ancylostomatinae</taxon>
        <taxon>Ancylostoma</taxon>
    </lineage>
</organism>
<dbReference type="OrthoDB" id="8626508at2759"/>
<dbReference type="Proteomes" id="UP000054047">
    <property type="component" value="Unassembled WGS sequence"/>
</dbReference>